<name>A0ABP7NFL0_9MICO</name>
<accession>A0ABP7NFL0</accession>
<dbReference type="Proteomes" id="UP001501591">
    <property type="component" value="Unassembled WGS sequence"/>
</dbReference>
<evidence type="ECO:0000313" key="2">
    <source>
        <dbReference type="Proteomes" id="UP001501591"/>
    </source>
</evidence>
<keyword evidence="2" id="KW-1185">Reference proteome</keyword>
<proteinExistence type="predicted"/>
<gene>
    <name evidence="1" type="ORF">GCM10022383_24330</name>
</gene>
<protein>
    <submittedName>
        <fullName evidence="1">Uncharacterized protein</fullName>
    </submittedName>
</protein>
<comment type="caution">
    <text evidence="1">The sequence shown here is derived from an EMBL/GenBank/DDBJ whole genome shotgun (WGS) entry which is preliminary data.</text>
</comment>
<evidence type="ECO:0000313" key="1">
    <source>
        <dbReference type="EMBL" id="GAA3945681.1"/>
    </source>
</evidence>
<reference evidence="2" key="1">
    <citation type="journal article" date="2019" name="Int. J. Syst. Evol. Microbiol.">
        <title>The Global Catalogue of Microorganisms (GCM) 10K type strain sequencing project: providing services to taxonomists for standard genome sequencing and annotation.</title>
        <authorList>
            <consortium name="The Broad Institute Genomics Platform"/>
            <consortium name="The Broad Institute Genome Sequencing Center for Infectious Disease"/>
            <person name="Wu L."/>
            <person name="Ma J."/>
        </authorList>
    </citation>
    <scope>NUCLEOTIDE SEQUENCE [LARGE SCALE GENOMIC DNA]</scope>
    <source>
        <strain evidence="2">JCM 17024</strain>
    </source>
</reference>
<dbReference type="RefSeq" id="WP_344819970.1">
    <property type="nucleotide sequence ID" value="NZ_BAABCP010000002.1"/>
</dbReference>
<organism evidence="1 2">
    <name type="scientific">Microbacterium soli</name>
    <dbReference type="NCBI Taxonomy" id="446075"/>
    <lineage>
        <taxon>Bacteria</taxon>
        <taxon>Bacillati</taxon>
        <taxon>Actinomycetota</taxon>
        <taxon>Actinomycetes</taxon>
        <taxon>Micrococcales</taxon>
        <taxon>Microbacteriaceae</taxon>
        <taxon>Microbacterium</taxon>
    </lineage>
</organism>
<dbReference type="EMBL" id="BAABCP010000002">
    <property type="protein sequence ID" value="GAA3945681.1"/>
    <property type="molecule type" value="Genomic_DNA"/>
</dbReference>
<sequence length="58" mass="6416">MTIRTRGPVLLSADRTDLELVTADGPRLVDEPAVPEQREPLATLITPHPLPLSTDWED</sequence>